<dbReference type="HOGENOM" id="CLU_066192_29_1_6"/>
<dbReference type="InterPro" id="IPR010982">
    <property type="entry name" value="Lambda_DNA-bd_dom_sf"/>
</dbReference>
<dbReference type="SUPFAM" id="SSF47413">
    <property type="entry name" value="lambda repressor-like DNA-binding domains"/>
    <property type="match status" value="1"/>
</dbReference>
<dbReference type="SMART" id="SM00530">
    <property type="entry name" value="HTH_XRE"/>
    <property type="match status" value="1"/>
</dbReference>
<evidence type="ECO:0000259" key="2">
    <source>
        <dbReference type="PROSITE" id="PS50943"/>
    </source>
</evidence>
<evidence type="ECO:0000313" key="3">
    <source>
        <dbReference type="EMBL" id="KFI19455.1"/>
    </source>
</evidence>
<dbReference type="PROSITE" id="PS50943">
    <property type="entry name" value="HTH_CROC1"/>
    <property type="match status" value="1"/>
</dbReference>
<gene>
    <name evidence="3" type="ORF">IB75_08765</name>
</gene>
<name>A0A0E2Z7D3_9GAMM</name>
<dbReference type="GO" id="GO:0003677">
    <property type="term" value="F:DNA binding"/>
    <property type="evidence" value="ECO:0007669"/>
    <property type="project" value="UniProtKB-KW"/>
</dbReference>
<evidence type="ECO:0000256" key="1">
    <source>
        <dbReference type="ARBA" id="ARBA00023125"/>
    </source>
</evidence>
<proteinExistence type="predicted"/>
<dbReference type="Proteomes" id="UP000028839">
    <property type="component" value="Unassembled WGS sequence"/>
</dbReference>
<dbReference type="InterPro" id="IPR050807">
    <property type="entry name" value="TransReg_Diox_bact_type"/>
</dbReference>
<keyword evidence="1" id="KW-0238">DNA-binding</keyword>
<dbReference type="PANTHER" id="PTHR46797">
    <property type="entry name" value="HTH-TYPE TRANSCRIPTIONAL REGULATOR"/>
    <property type="match status" value="1"/>
</dbReference>
<comment type="caution">
    <text evidence="3">The sequence shown here is derived from an EMBL/GenBank/DDBJ whole genome shotgun (WGS) entry which is preliminary data.</text>
</comment>
<organism evidence="3 4">
    <name type="scientific">Nitrosococcus oceani C-27</name>
    <dbReference type="NCBI Taxonomy" id="314279"/>
    <lineage>
        <taxon>Bacteria</taxon>
        <taxon>Pseudomonadati</taxon>
        <taxon>Pseudomonadota</taxon>
        <taxon>Gammaproteobacteria</taxon>
        <taxon>Chromatiales</taxon>
        <taxon>Chromatiaceae</taxon>
        <taxon>Nitrosococcus</taxon>
    </lineage>
</organism>
<evidence type="ECO:0000313" key="4">
    <source>
        <dbReference type="Proteomes" id="UP000028839"/>
    </source>
</evidence>
<protein>
    <submittedName>
        <fullName evidence="3">XRE family transcriptional regulator</fullName>
    </submittedName>
</protein>
<reference evidence="3 4" key="1">
    <citation type="submission" date="2014-07" db="EMBL/GenBank/DDBJ databases">
        <title>Comparative analysis of Nitrosococcus oceani genome inventories of strains from Pacific and Atlantic gyres.</title>
        <authorList>
            <person name="Lim C.K."/>
            <person name="Wang L."/>
            <person name="Sayavedra-Soto L.A."/>
            <person name="Klotz M.G."/>
        </authorList>
    </citation>
    <scope>NUCLEOTIDE SEQUENCE [LARGE SCALE GENOMIC DNA]</scope>
    <source>
        <strain evidence="3 4">C-27</strain>
    </source>
</reference>
<dbReference type="AlphaFoldDB" id="A0A0E2Z7D3"/>
<feature type="domain" description="HTH cro/C1-type" evidence="2">
    <location>
        <begin position="7"/>
        <end position="62"/>
    </location>
</feature>
<accession>A0A0E2Z7D3</accession>
<dbReference type="GO" id="GO:0003700">
    <property type="term" value="F:DNA-binding transcription factor activity"/>
    <property type="evidence" value="ECO:0007669"/>
    <property type="project" value="TreeGrafter"/>
</dbReference>
<dbReference type="PANTHER" id="PTHR46797:SF1">
    <property type="entry name" value="METHYLPHOSPHONATE SYNTHASE"/>
    <property type="match status" value="1"/>
</dbReference>
<dbReference type="Pfam" id="PF01381">
    <property type="entry name" value="HTH_3"/>
    <property type="match status" value="1"/>
</dbReference>
<dbReference type="Gene3D" id="1.10.260.40">
    <property type="entry name" value="lambda repressor-like DNA-binding domains"/>
    <property type="match status" value="1"/>
</dbReference>
<sequence length="76" mass="8333">MSVGKNIKGLRIAAGLTQTQLAKEARINQSGLSKIEREENESITLPTLRKIAKALDCSVVALLEDKDKGKKLRELT</sequence>
<dbReference type="OrthoDB" id="9814553at2"/>
<dbReference type="EMBL" id="JPGN01000053">
    <property type="protein sequence ID" value="KFI19455.1"/>
    <property type="molecule type" value="Genomic_DNA"/>
</dbReference>
<dbReference type="InterPro" id="IPR001387">
    <property type="entry name" value="Cro/C1-type_HTH"/>
</dbReference>
<dbReference type="GO" id="GO:0005829">
    <property type="term" value="C:cytosol"/>
    <property type="evidence" value="ECO:0007669"/>
    <property type="project" value="TreeGrafter"/>
</dbReference>
<dbReference type="CDD" id="cd00093">
    <property type="entry name" value="HTH_XRE"/>
    <property type="match status" value="1"/>
</dbReference>